<reference evidence="3 4" key="1">
    <citation type="submission" date="2019-07" db="EMBL/GenBank/DDBJ databases">
        <title>Genome sequencing for Formosa sp. PS13.</title>
        <authorList>
            <person name="Park S.-J."/>
        </authorList>
    </citation>
    <scope>NUCLEOTIDE SEQUENCE [LARGE SCALE GENOMIC DNA]</scope>
    <source>
        <strain evidence="3 4">PS13</strain>
    </source>
</reference>
<dbReference type="InterPro" id="IPR045474">
    <property type="entry name" value="GEVED"/>
</dbReference>
<sequence>MLTKTTYTKIKDAFSFNTSLFKQFTMLLCFGLIGLVSTAQETVIILDQPGSGTFVAPCGVTKIFVEAWGAGSAGGGSSNSNRGGQRGNAGDYSSIEYNLVEEGLTFSYTIGEGGKGVVGTNGGQSSDRTIMQGGKNNAFYIGVNQANNGGQIAYGDQAAEDGEDAANDADGISIGAGGLGNDAGDGYDGGPGAGGGGGTQVNGAPAKGGDGGDGYIRITMTYGNNNSTQYCLTEFQTIEAITHVNFAGIDYASNTTSSQENELFCTQVGTVVQGSDNNEITIKGNTNGNYKNYYVAYIDWNQDGDFNDSNEKYDIGENENSTGIDSENASGNINVPSIAKLGTTTMRIIKTGEDDGYANGACNEYQKGQAEDYTLVVKEFAEKEASCKTWVGDNGIGWFVSSNWEPKGIPTANDCVIINTLNGNSNPKIKGYETTGNSNGIAYAKSITILGDYSQLTLSVQAELQVTEFISSNSPIYITDGSSLIMEDGYLESSANGTIEDNSLLTVKNFSLTSTNASWDINDTSVLIIDETLSLDGDITLNENASLIQSSEDTNLSSGTFTMNRTSTTAHNTDYTYWSSPVQNFNIDNISTTSYRYEWLPTIDNKYGKWSKVSNTNMTVGKGYIIRGENYTASFQNNKPNNGTINTTITRGTYNGSDYIDISSTAVTKLDDNWNLIGNPYPSAINADDFLTENSDSLDTGSSVGTIEGGIRIWTHASELSSGNDTPFYANESASYNADDYITYTLAGSSPSGFDGYIASGQGFFVLMKHAASTPNTVTFTNDMRSYTSEYSNSDFYRTSNTKNRIWLDLIDSEEISSNMLLGYFDDASDAKDPLYDAVIMNSDNTCIYSIIEDEAFVIQGKANPFLETDKVALGLISTKEDVFTIGINKVDGVFETDQDIYLEDTYTNVVHDLRNSPYQFTTEAGTFNDRFILRYQDKSLSVDDVIADSEFRIIATKNFIKASTTTNTINDIVIFDVLGRVIYQANKLNTSEVKLDQLKPTNSPLIVKATLTNGTTKTQKIIY</sequence>
<name>A0A516GMX3_9FLAO</name>
<dbReference type="Proteomes" id="UP000319209">
    <property type="component" value="Chromosome"/>
</dbReference>
<feature type="domain" description="GEVED" evidence="2">
    <location>
        <begin position="293"/>
        <end position="375"/>
    </location>
</feature>
<dbReference type="Pfam" id="PF20009">
    <property type="entry name" value="GEVED"/>
    <property type="match status" value="1"/>
</dbReference>
<organism evidence="3 4">
    <name type="scientific">Formosa sediminum</name>
    <dbReference type="NCBI Taxonomy" id="2594004"/>
    <lineage>
        <taxon>Bacteria</taxon>
        <taxon>Pseudomonadati</taxon>
        <taxon>Bacteroidota</taxon>
        <taxon>Flavobacteriia</taxon>
        <taxon>Flavobacteriales</taxon>
        <taxon>Flavobacteriaceae</taxon>
        <taxon>Formosa</taxon>
    </lineage>
</organism>
<accession>A0A516GMX3</accession>
<feature type="region of interest" description="Disordered" evidence="1">
    <location>
        <begin position="183"/>
        <end position="208"/>
    </location>
</feature>
<dbReference type="NCBIfam" id="NF033708">
    <property type="entry name" value="T9SS_Cterm_ChiA"/>
    <property type="match status" value="1"/>
</dbReference>
<evidence type="ECO:0000256" key="1">
    <source>
        <dbReference type="SAM" id="MobiDB-lite"/>
    </source>
</evidence>
<dbReference type="EMBL" id="CP041637">
    <property type="protein sequence ID" value="QDO92730.1"/>
    <property type="molecule type" value="Genomic_DNA"/>
</dbReference>
<evidence type="ECO:0000313" key="4">
    <source>
        <dbReference type="Proteomes" id="UP000319209"/>
    </source>
</evidence>
<gene>
    <name evidence="3" type="ORF">FNB79_01645</name>
</gene>
<proteinExistence type="predicted"/>
<keyword evidence="4" id="KW-1185">Reference proteome</keyword>
<evidence type="ECO:0000313" key="3">
    <source>
        <dbReference type="EMBL" id="QDO92730.1"/>
    </source>
</evidence>
<dbReference type="OrthoDB" id="1652165at2"/>
<dbReference type="RefSeq" id="WP_143379639.1">
    <property type="nucleotide sequence ID" value="NZ_CP041637.1"/>
</dbReference>
<dbReference type="KEGG" id="fop:FNB79_01645"/>
<protein>
    <submittedName>
        <fullName evidence="3">T9SS sorting signal type C domain-containing protein</fullName>
    </submittedName>
</protein>
<dbReference type="AlphaFoldDB" id="A0A516GMX3"/>
<evidence type="ECO:0000259" key="2">
    <source>
        <dbReference type="Pfam" id="PF20009"/>
    </source>
</evidence>